<sequence>MLQYFATALGLVLVIEGVIYALFAPQMKRQVVRILETPDEALRIIGLLTALLGLFIVWQILG</sequence>
<dbReference type="AlphaFoldDB" id="A0A1W9HXR0"/>
<dbReference type="Pfam" id="PF09838">
    <property type="entry name" value="DUF2065"/>
    <property type="match status" value="1"/>
</dbReference>
<feature type="transmembrane region" description="Helical" evidence="1">
    <location>
        <begin position="6"/>
        <end position="23"/>
    </location>
</feature>
<dbReference type="PANTHER" id="PTHR38602">
    <property type="entry name" value="INNER MEMBRANE PROTEIN-RELATED"/>
    <property type="match status" value="1"/>
</dbReference>
<name>A0A1W9HXR0_9HYPH</name>
<evidence type="ECO:0000313" key="3">
    <source>
        <dbReference type="Proteomes" id="UP000192872"/>
    </source>
</evidence>
<dbReference type="EMBL" id="LWDL01000015">
    <property type="protein sequence ID" value="OQW52218.1"/>
    <property type="molecule type" value="Genomic_DNA"/>
</dbReference>
<keyword evidence="1" id="KW-0472">Membrane</keyword>
<evidence type="ECO:0000256" key="1">
    <source>
        <dbReference type="SAM" id="Phobius"/>
    </source>
</evidence>
<reference evidence="2 3" key="1">
    <citation type="journal article" date="2017" name="Water Res.">
        <title>Comammox in drinking water systems.</title>
        <authorList>
            <person name="Wang Y."/>
            <person name="Ma L."/>
            <person name="Mao Y."/>
            <person name="Jiang X."/>
            <person name="Xia Y."/>
            <person name="Yu K."/>
            <person name="Li B."/>
            <person name="Zhang T."/>
        </authorList>
    </citation>
    <scope>NUCLEOTIDE SEQUENCE [LARGE SCALE GENOMIC DNA]</scope>
    <source>
        <strain evidence="2">SG_bin8</strain>
    </source>
</reference>
<accession>A0A1W9HXR0</accession>
<organism evidence="2 3">
    <name type="scientific">Candidatus Raskinella chloraquaticus</name>
    <dbReference type="NCBI Taxonomy" id="1951219"/>
    <lineage>
        <taxon>Bacteria</taxon>
        <taxon>Pseudomonadati</taxon>
        <taxon>Pseudomonadota</taxon>
        <taxon>Alphaproteobacteria</taxon>
        <taxon>Hyphomicrobiales</taxon>
        <taxon>Phreatobacteraceae</taxon>
        <taxon>Candidatus Raskinella</taxon>
    </lineage>
</organism>
<dbReference type="InterPro" id="IPR019201">
    <property type="entry name" value="DUF2065"/>
</dbReference>
<keyword evidence="1" id="KW-1133">Transmembrane helix</keyword>
<dbReference type="RefSeq" id="WP_376801375.1">
    <property type="nucleotide sequence ID" value="NZ_DBNB01000021.1"/>
</dbReference>
<dbReference type="STRING" id="1827387.A4S15_08670"/>
<keyword evidence="1" id="KW-0812">Transmembrane</keyword>
<proteinExistence type="predicted"/>
<evidence type="ECO:0000313" key="2">
    <source>
        <dbReference type="EMBL" id="OQW52218.1"/>
    </source>
</evidence>
<dbReference type="Proteomes" id="UP000192872">
    <property type="component" value="Unassembled WGS sequence"/>
</dbReference>
<evidence type="ECO:0008006" key="4">
    <source>
        <dbReference type="Google" id="ProtNLM"/>
    </source>
</evidence>
<feature type="transmembrane region" description="Helical" evidence="1">
    <location>
        <begin position="44"/>
        <end position="61"/>
    </location>
</feature>
<comment type="caution">
    <text evidence="2">The sequence shown here is derived from an EMBL/GenBank/DDBJ whole genome shotgun (WGS) entry which is preliminary data.</text>
</comment>
<dbReference type="PANTHER" id="PTHR38602:SF1">
    <property type="entry name" value="INNER MEMBRANE PROTEIN"/>
    <property type="match status" value="1"/>
</dbReference>
<protein>
    <recommendedName>
        <fullName evidence="4">DUF2065 domain-containing protein</fullName>
    </recommendedName>
</protein>
<gene>
    <name evidence="2" type="ORF">A4S15_08670</name>
</gene>